<keyword evidence="2" id="KW-1185">Reference proteome</keyword>
<reference evidence="1 2" key="1">
    <citation type="submission" date="2021-03" db="EMBL/GenBank/DDBJ databases">
        <title>First Case of infection caused by Chromobacterium haemolyticum derived from water in China.</title>
        <authorList>
            <person name="Chen J."/>
            <person name="Liu C."/>
        </authorList>
    </citation>
    <scope>NUCLEOTIDE SEQUENCE [LARGE SCALE GENOMIC DNA]</scope>
    <source>
        <strain evidence="1 2">WJ-5</strain>
    </source>
</reference>
<dbReference type="EMBL" id="JAFLRD010000031">
    <property type="protein sequence ID" value="MBO0418342.1"/>
    <property type="molecule type" value="Genomic_DNA"/>
</dbReference>
<organism evidence="1 2">
    <name type="scientific">Chromobacterium haemolyticum</name>
    <dbReference type="NCBI Taxonomy" id="394935"/>
    <lineage>
        <taxon>Bacteria</taxon>
        <taxon>Pseudomonadati</taxon>
        <taxon>Pseudomonadota</taxon>
        <taxon>Betaproteobacteria</taxon>
        <taxon>Neisseriales</taxon>
        <taxon>Chromobacteriaceae</taxon>
        <taxon>Chromobacterium</taxon>
    </lineage>
</organism>
<evidence type="ECO:0000313" key="2">
    <source>
        <dbReference type="Proteomes" id="UP000664349"/>
    </source>
</evidence>
<evidence type="ECO:0000313" key="1">
    <source>
        <dbReference type="EMBL" id="MBO0418342.1"/>
    </source>
</evidence>
<accession>A0ABS3GUK1</accession>
<protein>
    <submittedName>
        <fullName evidence="1">Uncharacterized protein</fullName>
    </submittedName>
</protein>
<sequence>MANEPDGQSLTRILAAIEGFFVTYDTWPSQVRLTPGHIAHLHDQALSADAYSKLTARVALVPDPSATVVAEDQNGQLYNYGASGFPKSRPTVRAREWLGLCDLKHS</sequence>
<comment type="caution">
    <text evidence="1">The sequence shown here is derived from an EMBL/GenBank/DDBJ whole genome shotgun (WGS) entry which is preliminary data.</text>
</comment>
<dbReference type="RefSeq" id="WP_200123225.1">
    <property type="nucleotide sequence ID" value="NZ_JAEILV010000033.1"/>
</dbReference>
<gene>
    <name evidence="1" type="ORF">J1C50_22785</name>
</gene>
<name>A0ABS3GUK1_9NEIS</name>
<dbReference type="Proteomes" id="UP000664349">
    <property type="component" value="Unassembled WGS sequence"/>
</dbReference>
<proteinExistence type="predicted"/>